<dbReference type="SUPFAM" id="SSF56349">
    <property type="entry name" value="DNA breaking-rejoining enzymes"/>
    <property type="match status" value="1"/>
</dbReference>
<evidence type="ECO:0000256" key="2">
    <source>
        <dbReference type="ARBA" id="ARBA00022908"/>
    </source>
</evidence>
<dbReference type="EMBL" id="JBHLUK010000014">
    <property type="protein sequence ID" value="MFC0423049.1"/>
    <property type="molecule type" value="Genomic_DNA"/>
</dbReference>
<keyword evidence="3 5" id="KW-0238">DNA-binding</keyword>
<dbReference type="Proteomes" id="UP001589855">
    <property type="component" value="Unassembled WGS sequence"/>
</dbReference>
<protein>
    <submittedName>
        <fullName evidence="8">Tyrosine-type recombinase/integrase</fullName>
    </submittedName>
</protein>
<dbReference type="InterPro" id="IPR013762">
    <property type="entry name" value="Integrase-like_cat_sf"/>
</dbReference>
<dbReference type="Gene3D" id="1.10.150.130">
    <property type="match status" value="1"/>
</dbReference>
<evidence type="ECO:0000256" key="5">
    <source>
        <dbReference type="PROSITE-ProRule" id="PRU01248"/>
    </source>
</evidence>
<evidence type="ECO:0000256" key="3">
    <source>
        <dbReference type="ARBA" id="ARBA00023125"/>
    </source>
</evidence>
<dbReference type="RefSeq" id="WP_170178282.1">
    <property type="nucleotide sequence ID" value="NZ_BAABRM010000026.1"/>
</dbReference>
<dbReference type="InterPro" id="IPR002104">
    <property type="entry name" value="Integrase_catalytic"/>
</dbReference>
<dbReference type="InterPro" id="IPR011010">
    <property type="entry name" value="DNA_brk_join_enz"/>
</dbReference>
<keyword evidence="9" id="KW-1185">Reference proteome</keyword>
<accession>A0ABV6K1Y1</accession>
<dbReference type="InterPro" id="IPR044068">
    <property type="entry name" value="CB"/>
</dbReference>
<evidence type="ECO:0000259" key="6">
    <source>
        <dbReference type="PROSITE" id="PS51898"/>
    </source>
</evidence>
<evidence type="ECO:0000313" key="8">
    <source>
        <dbReference type="EMBL" id="MFC0423049.1"/>
    </source>
</evidence>
<dbReference type="Gene3D" id="1.10.443.10">
    <property type="entry name" value="Intergrase catalytic core"/>
    <property type="match status" value="1"/>
</dbReference>
<name>A0ABV6K1Y1_9LACO</name>
<dbReference type="PANTHER" id="PTHR30349">
    <property type="entry name" value="PHAGE INTEGRASE-RELATED"/>
    <property type="match status" value="1"/>
</dbReference>
<sequence>MATIVKGKNGYNVRVSYYDDFGKRHFLRKSGFRTKMEAQLYAQQQEVRKLSGENIAQSDISFYNYMLSWYETYKKESVAPATRRNYEYTLNQVDLYFQRMPIVKVTKSRYQQFLNHLAKQFARETVAKIAGHCRSCVEYAVDDDILRKNFTKHTKIPLTKSDDADAAINFLNVSDMTKLKEYILPKAGINNVGALMVLFGLLTGARYSEVAGMTWDCIDYKHLTITINKTLDYKDDYGFLPTKTQASKRTITITKELATALDRFHRDQISLKITDMHHLMFLGKNGKVPSNSAVNQLLTRIHNKIGIRRITFHGLRHTHASYLIYKDVSIYVISHRLGHSDVGITQRVYAHVILELEQTQQEKINDVLEQF</sequence>
<dbReference type="PANTHER" id="PTHR30349:SF64">
    <property type="entry name" value="PROPHAGE INTEGRASE INTD-RELATED"/>
    <property type="match status" value="1"/>
</dbReference>
<keyword evidence="4" id="KW-0233">DNA recombination</keyword>
<reference evidence="8 9" key="1">
    <citation type="submission" date="2024-09" db="EMBL/GenBank/DDBJ databases">
        <authorList>
            <person name="Sun Q."/>
            <person name="Mori K."/>
        </authorList>
    </citation>
    <scope>NUCLEOTIDE SEQUENCE [LARGE SCALE GENOMIC DNA]</scope>
    <source>
        <strain evidence="8 9">TBRC 4575</strain>
    </source>
</reference>
<dbReference type="InterPro" id="IPR050090">
    <property type="entry name" value="Tyrosine_recombinase_XerCD"/>
</dbReference>
<organism evidence="8 9">
    <name type="scientific">Lactiplantibacillus plajomi</name>
    <dbReference type="NCBI Taxonomy" id="1457217"/>
    <lineage>
        <taxon>Bacteria</taxon>
        <taxon>Bacillati</taxon>
        <taxon>Bacillota</taxon>
        <taxon>Bacilli</taxon>
        <taxon>Lactobacillales</taxon>
        <taxon>Lactobacillaceae</taxon>
        <taxon>Lactiplantibacillus</taxon>
    </lineage>
</organism>
<comment type="similarity">
    <text evidence="1">Belongs to the 'phage' integrase family.</text>
</comment>
<dbReference type="Pfam" id="PF14657">
    <property type="entry name" value="Arm-DNA-bind_4"/>
    <property type="match status" value="1"/>
</dbReference>
<feature type="domain" description="Core-binding (CB)" evidence="7">
    <location>
        <begin position="60"/>
        <end position="141"/>
    </location>
</feature>
<evidence type="ECO:0000259" key="7">
    <source>
        <dbReference type="PROSITE" id="PS51900"/>
    </source>
</evidence>
<dbReference type="InterPro" id="IPR010998">
    <property type="entry name" value="Integrase_recombinase_N"/>
</dbReference>
<dbReference type="PROSITE" id="PS51900">
    <property type="entry name" value="CB"/>
    <property type="match status" value="1"/>
</dbReference>
<dbReference type="Pfam" id="PF00589">
    <property type="entry name" value="Phage_integrase"/>
    <property type="match status" value="1"/>
</dbReference>
<dbReference type="InterPro" id="IPR028259">
    <property type="entry name" value="AP2-like_int_N"/>
</dbReference>
<evidence type="ECO:0000256" key="1">
    <source>
        <dbReference type="ARBA" id="ARBA00008857"/>
    </source>
</evidence>
<proteinExistence type="inferred from homology"/>
<comment type="caution">
    <text evidence="8">The sequence shown here is derived from an EMBL/GenBank/DDBJ whole genome shotgun (WGS) entry which is preliminary data.</text>
</comment>
<evidence type="ECO:0000256" key="4">
    <source>
        <dbReference type="ARBA" id="ARBA00023172"/>
    </source>
</evidence>
<dbReference type="PROSITE" id="PS51898">
    <property type="entry name" value="TYR_RECOMBINASE"/>
    <property type="match status" value="1"/>
</dbReference>
<keyword evidence="2" id="KW-0229">DNA integration</keyword>
<dbReference type="InterPro" id="IPR004107">
    <property type="entry name" value="Integrase_SAM-like_N"/>
</dbReference>
<dbReference type="CDD" id="cd01189">
    <property type="entry name" value="INT_ICEBs1_C_like"/>
    <property type="match status" value="1"/>
</dbReference>
<evidence type="ECO:0000313" key="9">
    <source>
        <dbReference type="Proteomes" id="UP001589855"/>
    </source>
</evidence>
<dbReference type="Pfam" id="PF14659">
    <property type="entry name" value="Phage_int_SAM_3"/>
    <property type="match status" value="1"/>
</dbReference>
<gene>
    <name evidence="8" type="ORF">ACFFGS_02630</name>
</gene>
<feature type="domain" description="Tyr recombinase" evidence="6">
    <location>
        <begin position="166"/>
        <end position="363"/>
    </location>
</feature>